<evidence type="ECO:0000313" key="5">
    <source>
        <dbReference type="Proteomes" id="UP001589838"/>
    </source>
</evidence>
<organism evidence="4 5">
    <name type="scientific">Halalkalibacter kiskunsagensis</name>
    <dbReference type="NCBI Taxonomy" id="1548599"/>
    <lineage>
        <taxon>Bacteria</taxon>
        <taxon>Bacillati</taxon>
        <taxon>Bacillota</taxon>
        <taxon>Bacilli</taxon>
        <taxon>Bacillales</taxon>
        <taxon>Bacillaceae</taxon>
        <taxon>Halalkalibacter</taxon>
    </lineage>
</organism>
<evidence type="ECO:0000259" key="3">
    <source>
        <dbReference type="Pfam" id="PF13240"/>
    </source>
</evidence>
<feature type="domain" description="Zinc-ribbon" evidence="3">
    <location>
        <begin position="2"/>
        <end position="24"/>
    </location>
</feature>
<dbReference type="Pfam" id="PF13240">
    <property type="entry name" value="Zn_Ribbon_1"/>
    <property type="match status" value="1"/>
</dbReference>
<sequence>MFCHHCGEKLADSSRFCSNCGKKVVHETQQSDNESTSEHSDFDHSHFPIETTNQSDLAATIEETPDEEPSPTAQVRSKRKNRSGIFKKLPILIPIISLLLCGGGVSAYYVIETNTNEDVLMLQQSAEAAALEGDYTKAEKDLRTAQELRPAYAVLEQDLQAINRAASYNAALVSISDHIKKQKFKEAETELTTLKIDVESEVDPLFESFAELIAASEVTVTVGKVKQELSELTMVQELADKLNILHTLSSDESAKVKEQIIMKIVQITNENAEVHLQNKQFSDALSSVNKGLEYSTDNDTLLAFKEKIKQEQAAFEQAETKRIERAMEAAAKEDLQNRTAAVDITFFEAEVDEFGDLFLYGKVTNVATKDISQITIYYTVYDLDGVYLYDSWTSVYPYSLRPGEQGSFDDVVYYLYEDVNVEIDNITWYLE</sequence>
<keyword evidence="2" id="KW-0472">Membrane</keyword>
<feature type="compositionally biased region" description="Basic and acidic residues" evidence="1">
    <location>
        <begin position="36"/>
        <end position="47"/>
    </location>
</feature>
<evidence type="ECO:0000256" key="2">
    <source>
        <dbReference type="SAM" id="Phobius"/>
    </source>
</evidence>
<feature type="region of interest" description="Disordered" evidence="1">
    <location>
        <begin position="29"/>
        <end position="48"/>
    </location>
</feature>
<proteinExistence type="predicted"/>
<dbReference type="InterPro" id="IPR026870">
    <property type="entry name" value="Zinc_ribbon_dom"/>
</dbReference>
<comment type="caution">
    <text evidence="4">The sequence shown here is derived from an EMBL/GenBank/DDBJ whole genome shotgun (WGS) entry which is preliminary data.</text>
</comment>
<protein>
    <submittedName>
        <fullName evidence="4">Zinc-ribbon domain-containing protein</fullName>
    </submittedName>
</protein>
<keyword evidence="2" id="KW-1133">Transmembrane helix</keyword>
<dbReference type="NCBIfam" id="NF038353">
    <property type="entry name" value="FxLYD_dom"/>
    <property type="match status" value="1"/>
</dbReference>
<keyword evidence="5" id="KW-1185">Reference proteome</keyword>
<reference evidence="4 5" key="1">
    <citation type="submission" date="2024-09" db="EMBL/GenBank/DDBJ databases">
        <authorList>
            <person name="Sun Q."/>
            <person name="Mori K."/>
        </authorList>
    </citation>
    <scope>NUCLEOTIDE SEQUENCE [LARGE SCALE GENOMIC DNA]</scope>
    <source>
        <strain evidence="4 5">NCAIM B.02610</strain>
    </source>
</reference>
<feature type="transmembrane region" description="Helical" evidence="2">
    <location>
        <begin position="89"/>
        <end position="111"/>
    </location>
</feature>
<keyword evidence="2" id="KW-0812">Transmembrane</keyword>
<dbReference type="Proteomes" id="UP001589838">
    <property type="component" value="Unassembled WGS sequence"/>
</dbReference>
<evidence type="ECO:0000313" key="4">
    <source>
        <dbReference type="EMBL" id="MFC0469149.1"/>
    </source>
</evidence>
<name>A0ABV6K765_9BACI</name>
<dbReference type="RefSeq" id="WP_335958337.1">
    <property type="nucleotide sequence ID" value="NZ_JAXBLX010000001.1"/>
</dbReference>
<dbReference type="InterPro" id="IPR047676">
    <property type="entry name" value="FxLYD_dom"/>
</dbReference>
<evidence type="ECO:0000256" key="1">
    <source>
        <dbReference type="SAM" id="MobiDB-lite"/>
    </source>
</evidence>
<dbReference type="EMBL" id="JBHLUX010000001">
    <property type="protein sequence ID" value="MFC0469149.1"/>
    <property type="molecule type" value="Genomic_DNA"/>
</dbReference>
<accession>A0ABV6K765</accession>
<gene>
    <name evidence="4" type="ORF">ACFFHM_00835</name>
</gene>